<reference evidence="6 7" key="1">
    <citation type="journal article" date="2014" name="Genome Biol. Evol.">
        <title>The secreted proteins of Achlya hypogyna and Thraustotheca clavata identify the ancestral oomycete secretome and reveal gene acquisitions by horizontal gene transfer.</title>
        <authorList>
            <person name="Misner I."/>
            <person name="Blouin N."/>
            <person name="Leonard G."/>
            <person name="Richards T.A."/>
            <person name="Lane C.E."/>
        </authorList>
    </citation>
    <scope>NUCLEOTIDE SEQUENCE [LARGE SCALE GENOMIC DNA]</scope>
    <source>
        <strain evidence="6 7">ATCC 34112</strain>
    </source>
</reference>
<evidence type="ECO:0000313" key="7">
    <source>
        <dbReference type="Proteomes" id="UP000243217"/>
    </source>
</evidence>
<keyword evidence="3 5" id="KW-1133">Transmembrane helix</keyword>
<organism evidence="6 7">
    <name type="scientific">Thraustotheca clavata</name>
    <dbReference type="NCBI Taxonomy" id="74557"/>
    <lineage>
        <taxon>Eukaryota</taxon>
        <taxon>Sar</taxon>
        <taxon>Stramenopiles</taxon>
        <taxon>Oomycota</taxon>
        <taxon>Saprolegniomycetes</taxon>
        <taxon>Saprolegniales</taxon>
        <taxon>Achlyaceae</taxon>
        <taxon>Thraustotheca</taxon>
    </lineage>
</organism>
<accession>A0A1W0A853</accession>
<comment type="subcellular location">
    <subcellularLocation>
        <location evidence="1">Membrane</location>
        <topology evidence="1">Multi-pass membrane protein</topology>
    </subcellularLocation>
</comment>
<dbReference type="AlphaFoldDB" id="A0A1W0A853"/>
<evidence type="ECO:0008006" key="8">
    <source>
        <dbReference type="Google" id="ProtNLM"/>
    </source>
</evidence>
<sequence>MKVFAKENLVRNMYGVCFGECILALFLFIVGVVMSQSTHYILALGKQFAAVAGGFIFIGICYGLIAIFAYCGGRHQNKFLLLVHLVGVGLLSSFQGLTALSGLLLTIPDYSYAFQETCLTNYYLNNATLLLQCTPYFQSEMYNNLRASWRSYYSDNVADPTQSTGIQRLQDTSICCGFGPPNHCMNDTNPLSSSDNTPHQICPRNYINLYPKTPFCYLDGACSFDEPIGTCGANGAGKLSKGCASAFHLYHASTLQSICVVVLISLFIPSLGGCNTICLCFKRKNEDVIPTSQHISVRPSIQTKIYCQADVIKAEMDF</sequence>
<dbReference type="OrthoDB" id="62814at2759"/>
<proteinExistence type="predicted"/>
<dbReference type="InterPro" id="IPR018499">
    <property type="entry name" value="Tetraspanin/Peripherin"/>
</dbReference>
<feature type="transmembrane region" description="Helical" evidence="5">
    <location>
        <begin position="79"/>
        <end position="105"/>
    </location>
</feature>
<evidence type="ECO:0000256" key="3">
    <source>
        <dbReference type="ARBA" id="ARBA00022989"/>
    </source>
</evidence>
<name>A0A1W0A853_9STRA</name>
<keyword evidence="7" id="KW-1185">Reference proteome</keyword>
<evidence type="ECO:0000256" key="1">
    <source>
        <dbReference type="ARBA" id="ARBA00004141"/>
    </source>
</evidence>
<dbReference type="Proteomes" id="UP000243217">
    <property type="component" value="Unassembled WGS sequence"/>
</dbReference>
<dbReference type="EMBL" id="JNBS01000340">
    <property type="protein sequence ID" value="OQS06487.1"/>
    <property type="molecule type" value="Genomic_DNA"/>
</dbReference>
<evidence type="ECO:0000313" key="6">
    <source>
        <dbReference type="EMBL" id="OQS06487.1"/>
    </source>
</evidence>
<feature type="transmembrane region" description="Helical" evidence="5">
    <location>
        <begin position="12"/>
        <end position="36"/>
    </location>
</feature>
<keyword evidence="4 5" id="KW-0472">Membrane</keyword>
<feature type="transmembrane region" description="Helical" evidence="5">
    <location>
        <begin position="48"/>
        <end position="72"/>
    </location>
</feature>
<dbReference type="Pfam" id="PF00335">
    <property type="entry name" value="Tetraspanin"/>
    <property type="match status" value="1"/>
</dbReference>
<comment type="caution">
    <text evidence="6">The sequence shown here is derived from an EMBL/GenBank/DDBJ whole genome shotgun (WGS) entry which is preliminary data.</text>
</comment>
<protein>
    <recommendedName>
        <fullName evidence="8">Tetraspanin</fullName>
    </recommendedName>
</protein>
<gene>
    <name evidence="6" type="ORF">THRCLA_01478</name>
</gene>
<evidence type="ECO:0000256" key="5">
    <source>
        <dbReference type="SAM" id="Phobius"/>
    </source>
</evidence>
<keyword evidence="2 5" id="KW-0812">Transmembrane</keyword>
<evidence type="ECO:0000256" key="4">
    <source>
        <dbReference type="ARBA" id="ARBA00023136"/>
    </source>
</evidence>
<evidence type="ECO:0000256" key="2">
    <source>
        <dbReference type="ARBA" id="ARBA00022692"/>
    </source>
</evidence>
<dbReference type="STRING" id="74557.A0A1W0A853"/>
<dbReference type="GO" id="GO:0016020">
    <property type="term" value="C:membrane"/>
    <property type="evidence" value="ECO:0007669"/>
    <property type="project" value="UniProtKB-SubCell"/>
</dbReference>